<gene>
    <name evidence="3" type="primary">LOC102919559</name>
</gene>
<dbReference type="PANTHER" id="PTHR31813">
    <property type="entry name" value="PROLINE-RICH PROTEIN 23B"/>
    <property type="match status" value="1"/>
</dbReference>
<evidence type="ECO:0000256" key="2">
    <source>
        <dbReference type="SAM" id="MobiDB-lite"/>
    </source>
</evidence>
<protein>
    <submittedName>
        <fullName evidence="3">Proline-rich protein 23A3-like</fullName>
    </submittedName>
</protein>
<feature type="compositionally biased region" description="Basic residues" evidence="2">
    <location>
        <begin position="256"/>
        <end position="265"/>
    </location>
</feature>
<feature type="compositionally biased region" description="Pro residues" evidence="2">
    <location>
        <begin position="225"/>
        <end position="240"/>
    </location>
</feature>
<dbReference type="OrthoDB" id="9717112at2759"/>
<dbReference type="GeneID" id="102919559"/>
<reference evidence="3" key="3">
    <citation type="submission" date="2025-09" db="UniProtKB">
        <authorList>
            <consortium name="Ensembl"/>
        </authorList>
    </citation>
    <scope>IDENTIFICATION</scope>
</reference>
<reference evidence="3 4" key="1">
    <citation type="submission" date="2018-10" db="EMBL/GenBank/DDBJ databases">
        <title>Improved assembly of the deer mouse Peromyscus maniculatus genome.</title>
        <authorList>
            <person name="Lassance J.-M."/>
            <person name="Hoekstra H.E."/>
        </authorList>
    </citation>
    <scope>NUCLEOTIDE SEQUENCE [LARGE SCALE GENOMIC DNA]</scope>
</reference>
<organism evidence="3 4">
    <name type="scientific">Peromyscus maniculatus bairdii</name>
    <name type="common">Prairie deer mouse</name>
    <dbReference type="NCBI Taxonomy" id="230844"/>
    <lineage>
        <taxon>Eukaryota</taxon>
        <taxon>Metazoa</taxon>
        <taxon>Chordata</taxon>
        <taxon>Craniata</taxon>
        <taxon>Vertebrata</taxon>
        <taxon>Euteleostomi</taxon>
        <taxon>Mammalia</taxon>
        <taxon>Eutheria</taxon>
        <taxon>Euarchontoglires</taxon>
        <taxon>Glires</taxon>
        <taxon>Rodentia</taxon>
        <taxon>Myomorpha</taxon>
        <taxon>Muroidea</taxon>
        <taxon>Cricetidae</taxon>
        <taxon>Neotominae</taxon>
        <taxon>Peromyscus</taxon>
    </lineage>
</organism>
<evidence type="ECO:0000313" key="3">
    <source>
        <dbReference type="Ensembl" id="ENSPEMP00000036705.1"/>
    </source>
</evidence>
<dbReference type="PANTHER" id="PTHR31813:SF4">
    <property type="entry name" value="PROLINE-RICH PROTEIN 23A"/>
    <property type="match status" value="1"/>
</dbReference>
<dbReference type="InterPro" id="IPR018903">
    <property type="entry name" value="PRR23"/>
</dbReference>
<keyword evidence="4" id="KW-1185">Reference proteome</keyword>
<dbReference type="AlphaFoldDB" id="A0A6I9L1I4"/>
<comment type="similarity">
    <text evidence="1">Belongs to the PRR23 family.</text>
</comment>
<sequence length="265" mass="28790">MLGVRPRSPSFDPEPCWPPQPQGSSPAKRRRLHEPARHEPLASPDMEAPAGPASDALTSVVFLAAGCAMQLQLEDVDLLLEPEPTSVLQVSLPGHTLILVPEGLQSSAHLGLPGFWSASPQEASLLDIPQDHLVVLPQGSFCEYVLDSSYQEDACEEDVDLGFLAPLAKPLADQASGLLSYTRMPSPWPQGRITEPHAPMASSNAERYSPRAIWDLDSYLLGPFPSSPLQPLPPSPPPSPQEQRPPHPPHSPRAPCKARRRLFCE</sequence>
<proteinExistence type="inferred from homology"/>
<feature type="region of interest" description="Disordered" evidence="2">
    <location>
        <begin position="225"/>
        <end position="265"/>
    </location>
</feature>
<dbReference type="RefSeq" id="XP_006975249.1">
    <property type="nucleotide sequence ID" value="XM_006975187.1"/>
</dbReference>
<evidence type="ECO:0000313" key="4">
    <source>
        <dbReference type="Proteomes" id="UP000694547"/>
    </source>
</evidence>
<accession>A0A6I9L1I4</accession>
<dbReference type="GeneTree" id="ENSGT00390000007772"/>
<feature type="region of interest" description="Disordered" evidence="2">
    <location>
        <begin position="1"/>
        <end position="51"/>
    </location>
</feature>
<reference evidence="3" key="2">
    <citation type="submission" date="2025-08" db="UniProtKB">
        <authorList>
            <consortium name="Ensembl"/>
        </authorList>
    </citation>
    <scope>IDENTIFICATION</scope>
</reference>
<dbReference type="Ensembl" id="ENSPEMT00000035805.1">
    <property type="protein sequence ID" value="ENSPEMP00000036705.1"/>
    <property type="gene ID" value="ENSPEMG00000025013.1"/>
</dbReference>
<name>A0A6I9L1I4_PERMB</name>
<dbReference type="Pfam" id="PF10630">
    <property type="entry name" value="DUF2476"/>
    <property type="match status" value="1"/>
</dbReference>
<dbReference type="Proteomes" id="UP000694547">
    <property type="component" value="Chromosome 7"/>
</dbReference>
<evidence type="ECO:0000256" key="1">
    <source>
        <dbReference type="ARBA" id="ARBA00009113"/>
    </source>
</evidence>